<name>A0AA88IJV8_CHASR</name>
<accession>A0AA88IJV8</accession>
<evidence type="ECO:0000313" key="3">
    <source>
        <dbReference type="EMBL" id="KAK2814251.1"/>
    </source>
</evidence>
<dbReference type="AlphaFoldDB" id="A0AA88IJV8"/>
<keyword evidence="2" id="KW-0472">Membrane</keyword>
<gene>
    <name evidence="3" type="ORF">Q5P01_000698</name>
</gene>
<sequence>MVYQNPILALQRFVEHFERRQGGPPRRSPGPSEGAPVSVFDALPLGDSGRDPGLLLVEHHVPEAQVARVHAAPLSPPPSAGARFKRVPTSCSRKRREAVEHLRTQAVQPRNLSRSALDTVGLMQLLIVTVLVPGLIITRYALDRSAALGYVSENMVQVSHSCVL</sequence>
<evidence type="ECO:0000313" key="4">
    <source>
        <dbReference type="Proteomes" id="UP001187415"/>
    </source>
</evidence>
<keyword evidence="2" id="KW-1133">Transmembrane helix</keyword>
<keyword evidence="2" id="KW-0812">Transmembrane</keyword>
<feature type="region of interest" description="Disordered" evidence="1">
    <location>
        <begin position="19"/>
        <end position="38"/>
    </location>
</feature>
<protein>
    <submittedName>
        <fullName evidence="3">Uncharacterized protein</fullName>
    </submittedName>
</protein>
<evidence type="ECO:0000256" key="1">
    <source>
        <dbReference type="SAM" id="MobiDB-lite"/>
    </source>
</evidence>
<comment type="caution">
    <text evidence="3">The sequence shown here is derived from an EMBL/GenBank/DDBJ whole genome shotgun (WGS) entry which is preliminary data.</text>
</comment>
<feature type="compositionally biased region" description="Low complexity" evidence="1">
    <location>
        <begin position="22"/>
        <end position="34"/>
    </location>
</feature>
<proteinExistence type="predicted"/>
<reference evidence="3" key="1">
    <citation type="submission" date="2023-07" db="EMBL/GenBank/DDBJ databases">
        <title>Chromosome-level Genome Assembly of Striped Snakehead (Channa striata).</title>
        <authorList>
            <person name="Liu H."/>
        </authorList>
    </citation>
    <scope>NUCLEOTIDE SEQUENCE</scope>
    <source>
        <strain evidence="3">Gz</strain>
        <tissue evidence="3">Muscle</tissue>
    </source>
</reference>
<keyword evidence="4" id="KW-1185">Reference proteome</keyword>
<organism evidence="3 4">
    <name type="scientific">Channa striata</name>
    <name type="common">Snakehead murrel</name>
    <name type="synonym">Ophicephalus striatus</name>
    <dbReference type="NCBI Taxonomy" id="64152"/>
    <lineage>
        <taxon>Eukaryota</taxon>
        <taxon>Metazoa</taxon>
        <taxon>Chordata</taxon>
        <taxon>Craniata</taxon>
        <taxon>Vertebrata</taxon>
        <taxon>Euteleostomi</taxon>
        <taxon>Actinopterygii</taxon>
        <taxon>Neopterygii</taxon>
        <taxon>Teleostei</taxon>
        <taxon>Neoteleostei</taxon>
        <taxon>Acanthomorphata</taxon>
        <taxon>Anabantaria</taxon>
        <taxon>Anabantiformes</taxon>
        <taxon>Channoidei</taxon>
        <taxon>Channidae</taxon>
        <taxon>Channa</taxon>
    </lineage>
</organism>
<feature type="transmembrane region" description="Helical" evidence="2">
    <location>
        <begin position="120"/>
        <end position="142"/>
    </location>
</feature>
<dbReference type="Proteomes" id="UP001187415">
    <property type="component" value="Unassembled WGS sequence"/>
</dbReference>
<dbReference type="EMBL" id="JAUPFM010000074">
    <property type="protein sequence ID" value="KAK2814251.1"/>
    <property type="molecule type" value="Genomic_DNA"/>
</dbReference>
<evidence type="ECO:0000256" key="2">
    <source>
        <dbReference type="SAM" id="Phobius"/>
    </source>
</evidence>